<comment type="similarity">
    <text evidence="1">Belongs to the peptidase C1 family.</text>
</comment>
<feature type="compositionally biased region" description="Basic and acidic residues" evidence="2">
    <location>
        <begin position="321"/>
        <end position="350"/>
    </location>
</feature>
<dbReference type="SMART" id="SM00645">
    <property type="entry name" value="Pept_C1"/>
    <property type="match status" value="1"/>
</dbReference>
<dbReference type="Gene3D" id="1.10.287.2250">
    <property type="match status" value="1"/>
</dbReference>
<dbReference type="EMBL" id="GGYP01002574">
    <property type="protein sequence ID" value="MDE47345.1"/>
    <property type="molecule type" value="Transcribed_RNA"/>
</dbReference>
<evidence type="ECO:0000256" key="2">
    <source>
        <dbReference type="SAM" id="MobiDB-lite"/>
    </source>
</evidence>
<feature type="signal peptide" evidence="3">
    <location>
        <begin position="1"/>
        <end position="25"/>
    </location>
</feature>
<evidence type="ECO:0000313" key="5">
    <source>
        <dbReference type="EMBL" id="MDE47345.1"/>
    </source>
</evidence>
<feature type="compositionally biased region" description="Polar residues" evidence="2">
    <location>
        <begin position="597"/>
        <end position="607"/>
    </location>
</feature>
<proteinExistence type="inferred from homology"/>
<dbReference type="GO" id="GO:0006508">
    <property type="term" value="P:proteolysis"/>
    <property type="evidence" value="ECO:0007669"/>
    <property type="project" value="InterPro"/>
</dbReference>
<sequence length="657" mass="74410">MELSFYYWSSLLALTLSLVVHLLTCQSVPTGQSIPDVFNYRKFLAKHEKIYLNPAEGTNRAKIFFQRTLDIFKANILYADHKKSYFLHQNWFTDITPKDAESIRLGKNTELVPVREAFLSPDTPADQFIVDDGDFHQSEQDLDELITKSSWSDLHLMANSETSQRKRPVVGFRRKKPVVNFFANSRENKNIEPAKLVHELKKKPTLAAVMSQFIDLQPPSAVVHHNRLIKKSNNITHLEVIESPNKDFHMGVVKSQGYRSDTYNQFYANLMMDDFLGVIEAHPGSTFDDYDHEQSFLTGFVGSIKNFAELFAISDETDKYLNKNRPKTEPKTEAKTEPKMEPKKETKDSPAKAPGSPKSVPNKTGIRYHIDWRQTGCIPRVKNQLLCNACYAFTTMDTMEYFYCREKNIKTEFSAQFLVDCGPNVGLNGCVGGKFTDIKTFILDYGIQFDSLYPYTGNQATCPFHASEKDKNSLLTPEILLWSPFTEYAAWKIWIAASPVIVGINMPSDFLSYGGGIHDGRDCIDGMPHALLLVGAGSEDGQPFWLLKNTFSKDWGEEGYFRLSRKAPIKCFLSAIVVRVAFEPPPPESESEPQSSDTNPQPGPSSDSKPQPEPEPGPQPEPKSQSSTGTDVKKSFWDRFRKLETLDSLDRYHHLSA</sequence>
<evidence type="ECO:0000259" key="4">
    <source>
        <dbReference type="SMART" id="SM00645"/>
    </source>
</evidence>
<dbReference type="SUPFAM" id="SSF54001">
    <property type="entry name" value="Cysteine proteinases"/>
    <property type="match status" value="2"/>
</dbReference>
<evidence type="ECO:0000256" key="1">
    <source>
        <dbReference type="ARBA" id="ARBA00008455"/>
    </source>
</evidence>
<evidence type="ECO:0000256" key="3">
    <source>
        <dbReference type="SAM" id="SignalP"/>
    </source>
</evidence>
<dbReference type="AlphaFoldDB" id="A0A6G1SA19"/>
<dbReference type="GO" id="GO:0008234">
    <property type="term" value="F:cysteine-type peptidase activity"/>
    <property type="evidence" value="ECO:0007669"/>
    <property type="project" value="InterPro"/>
</dbReference>
<feature type="compositionally biased region" description="Pro residues" evidence="2">
    <location>
        <begin position="611"/>
        <end position="621"/>
    </location>
</feature>
<protein>
    <submittedName>
        <fullName evidence="5">Cathepsin L-like proteinase</fullName>
    </submittedName>
</protein>
<feature type="region of interest" description="Disordered" evidence="2">
    <location>
        <begin position="584"/>
        <end position="633"/>
    </location>
</feature>
<organism evidence="5">
    <name type="scientific">Aceria tosichella</name>
    <name type="common">wheat curl mite</name>
    <dbReference type="NCBI Taxonomy" id="561515"/>
    <lineage>
        <taxon>Eukaryota</taxon>
        <taxon>Metazoa</taxon>
        <taxon>Ecdysozoa</taxon>
        <taxon>Arthropoda</taxon>
        <taxon>Chelicerata</taxon>
        <taxon>Arachnida</taxon>
        <taxon>Acari</taxon>
        <taxon>Acariformes</taxon>
        <taxon>Trombidiformes</taxon>
        <taxon>Prostigmata</taxon>
        <taxon>Eupodina</taxon>
        <taxon>Eriophyoidea</taxon>
        <taxon>Eriophyidae</taxon>
        <taxon>Eriophyinae</taxon>
        <taxon>Aceriini</taxon>
        <taxon>Aceria</taxon>
    </lineage>
</organism>
<dbReference type="Pfam" id="PF00112">
    <property type="entry name" value="Peptidase_C1"/>
    <property type="match status" value="1"/>
</dbReference>
<feature type="chain" id="PRO_5026122447" evidence="3">
    <location>
        <begin position="26"/>
        <end position="657"/>
    </location>
</feature>
<dbReference type="InterPro" id="IPR039417">
    <property type="entry name" value="Peptidase_C1A_papain-like"/>
</dbReference>
<feature type="domain" description="Peptidase C1A papain C-terminal" evidence="4">
    <location>
        <begin position="366"/>
        <end position="582"/>
    </location>
</feature>
<feature type="region of interest" description="Disordered" evidence="2">
    <location>
        <begin position="321"/>
        <end position="363"/>
    </location>
</feature>
<dbReference type="InterPro" id="IPR000668">
    <property type="entry name" value="Peptidase_C1A_C"/>
</dbReference>
<accession>A0A6G1SA19</accession>
<dbReference type="InterPro" id="IPR013128">
    <property type="entry name" value="Peptidase_C1A"/>
</dbReference>
<dbReference type="Gene3D" id="3.90.70.10">
    <property type="entry name" value="Cysteine proteinases"/>
    <property type="match status" value="1"/>
</dbReference>
<gene>
    <name evidence="5" type="primary">Cat-1_0</name>
    <name evidence="5" type="ORF">g.3442</name>
</gene>
<name>A0A6G1SA19_9ACAR</name>
<keyword evidence="3" id="KW-0732">Signal</keyword>
<dbReference type="PANTHER" id="PTHR12411">
    <property type="entry name" value="CYSTEINE PROTEASE FAMILY C1-RELATED"/>
    <property type="match status" value="1"/>
</dbReference>
<reference evidence="5" key="1">
    <citation type="submission" date="2018-10" db="EMBL/GenBank/DDBJ databases">
        <title>Transcriptome assembly of Aceria tosichella (Wheat curl mite) Type 2.</title>
        <authorList>
            <person name="Scully E.D."/>
            <person name="Geib S.M."/>
            <person name="Palmer N.A."/>
            <person name="Gupta A.K."/>
            <person name="Sarath G."/>
            <person name="Tatineni S."/>
        </authorList>
    </citation>
    <scope>NUCLEOTIDE SEQUENCE</scope>
    <source>
        <strain evidence="5">LincolnNE</strain>
    </source>
</reference>
<dbReference type="CDD" id="cd02248">
    <property type="entry name" value="Peptidase_C1A"/>
    <property type="match status" value="1"/>
</dbReference>
<dbReference type="InterPro" id="IPR038765">
    <property type="entry name" value="Papain-like_cys_pep_sf"/>
</dbReference>